<dbReference type="PATRIC" id="fig|396014.3.peg.2109"/>
<reference evidence="1 2" key="1">
    <citation type="submission" date="2014-02" db="EMBL/GenBank/DDBJ databases">
        <title>Genome sequence of Brachybacterium phenoliresistens strain W13A50.</title>
        <authorList>
            <person name="Wang X."/>
        </authorList>
    </citation>
    <scope>NUCLEOTIDE SEQUENCE [LARGE SCALE GENOMIC DNA]</scope>
    <source>
        <strain evidence="1 2">W13A50</strain>
    </source>
</reference>
<protein>
    <recommendedName>
        <fullName evidence="3">YbjN domain-containing protein</fullName>
    </recommendedName>
</protein>
<evidence type="ECO:0008006" key="3">
    <source>
        <dbReference type="Google" id="ProtNLM"/>
    </source>
</evidence>
<organism evidence="1 2">
    <name type="scientific">Brachybacterium phenoliresistens</name>
    <dbReference type="NCBI Taxonomy" id="396014"/>
    <lineage>
        <taxon>Bacteria</taxon>
        <taxon>Bacillati</taxon>
        <taxon>Actinomycetota</taxon>
        <taxon>Actinomycetes</taxon>
        <taxon>Micrococcales</taxon>
        <taxon>Dermabacteraceae</taxon>
        <taxon>Brachybacterium</taxon>
    </lineage>
</organism>
<evidence type="ECO:0000313" key="1">
    <source>
        <dbReference type="EMBL" id="EWS81232.1"/>
    </source>
</evidence>
<sequence length="161" mass="18127">MTAVHGAPHPSAGAGELPAITLERVEQSLTRLGYSFVRDEEHPEVLRARFDDYRFHILLAGAHRSVLQTRGRWNHSVDISRKVEMIKLCNEWNMNRVWPKAYVRRESESVLALYGEVNTDYLCGAADAQIDRAIECGLSTVISFFREIEARLGSDLGPASD</sequence>
<dbReference type="RefSeq" id="WP_051486831.1">
    <property type="nucleotide sequence ID" value="NZ_BAAAOW010000002.1"/>
</dbReference>
<dbReference type="eggNOG" id="ENOG5033379">
    <property type="taxonomic scope" value="Bacteria"/>
</dbReference>
<accession>Z9JTZ0</accession>
<comment type="caution">
    <text evidence="1">The sequence shown here is derived from an EMBL/GenBank/DDBJ whole genome shotgun (WGS) entry which is preliminary data.</text>
</comment>
<evidence type="ECO:0000313" key="2">
    <source>
        <dbReference type="Proteomes" id="UP000023067"/>
    </source>
</evidence>
<dbReference type="AlphaFoldDB" id="Z9JTZ0"/>
<dbReference type="EMBL" id="JDYK01000009">
    <property type="protein sequence ID" value="EWS81232.1"/>
    <property type="molecule type" value="Genomic_DNA"/>
</dbReference>
<proteinExistence type="predicted"/>
<dbReference type="Proteomes" id="UP000023067">
    <property type="component" value="Unassembled WGS sequence"/>
</dbReference>
<dbReference type="HOGENOM" id="CLU_108795_0_1_11"/>
<keyword evidence="2" id="KW-1185">Reference proteome</keyword>
<dbReference type="InterPro" id="IPR019660">
    <property type="entry name" value="Put_sensory_transdc_reg_YbjN"/>
</dbReference>
<dbReference type="CDD" id="cd17511">
    <property type="entry name" value="YbjN_AmyR-like"/>
    <property type="match status" value="1"/>
</dbReference>
<dbReference type="Pfam" id="PF10722">
    <property type="entry name" value="YbjN"/>
    <property type="match status" value="1"/>
</dbReference>
<name>Z9JTZ0_9MICO</name>
<gene>
    <name evidence="1" type="ORF">BF93_18870</name>
</gene>
<dbReference type="STRING" id="396014.BF93_18870"/>